<evidence type="ECO:0000313" key="2">
    <source>
        <dbReference type="Proteomes" id="UP000077037"/>
    </source>
</evidence>
<accession>A0A157L3A7</accession>
<dbReference type="AlphaFoldDB" id="A0A157L3A7"/>
<proteinExistence type="predicted"/>
<name>A0A157L3A7_9BORD</name>
<protein>
    <submittedName>
        <fullName evidence="1">Uncharacterized protein</fullName>
    </submittedName>
</protein>
<reference evidence="1 2" key="1">
    <citation type="submission" date="2016-03" db="EMBL/GenBank/DDBJ databases">
        <authorList>
            <consortium name="Pathogen Informatics"/>
        </authorList>
    </citation>
    <scope>NUCLEOTIDE SEQUENCE [LARGE SCALE GENOMIC DNA]</scope>
    <source>
        <strain evidence="1 2">NCTC13364</strain>
    </source>
</reference>
<gene>
    <name evidence="1" type="ORF">SAMEA1982600_00541</name>
</gene>
<dbReference type="RefSeq" id="WP_066407537.1">
    <property type="nucleotide sequence ID" value="NZ_FKBS01000007.1"/>
</dbReference>
<evidence type="ECO:0000313" key="1">
    <source>
        <dbReference type="EMBL" id="SAH91157.1"/>
    </source>
</evidence>
<sequence length="101" mass="10156">MSTLSASSGAAKSEAALVAVAITLAIASTPSKGDRSPENIAVLFDAFSQKLRADIGQTKAGNDPAAQAKQALAQETASALDSVRDLTISMLGLIRAPGKAS</sequence>
<organism evidence="1 2">
    <name type="scientific">Bordetella ansorpii</name>
    <dbReference type="NCBI Taxonomy" id="288768"/>
    <lineage>
        <taxon>Bacteria</taxon>
        <taxon>Pseudomonadati</taxon>
        <taxon>Pseudomonadota</taxon>
        <taxon>Betaproteobacteria</taxon>
        <taxon>Burkholderiales</taxon>
        <taxon>Alcaligenaceae</taxon>
        <taxon>Bordetella</taxon>
    </lineage>
</organism>
<dbReference type="OrthoDB" id="8639116at2"/>
<dbReference type="EMBL" id="FKBS01000007">
    <property type="protein sequence ID" value="SAH91157.1"/>
    <property type="molecule type" value="Genomic_DNA"/>
</dbReference>
<dbReference type="Proteomes" id="UP000077037">
    <property type="component" value="Unassembled WGS sequence"/>
</dbReference>